<evidence type="ECO:0000256" key="2">
    <source>
        <dbReference type="ARBA" id="ARBA00022679"/>
    </source>
</evidence>
<organism evidence="3 4">
    <name type="scientific">Papaver somniferum</name>
    <name type="common">Opium poppy</name>
    <dbReference type="NCBI Taxonomy" id="3469"/>
    <lineage>
        <taxon>Eukaryota</taxon>
        <taxon>Viridiplantae</taxon>
        <taxon>Streptophyta</taxon>
        <taxon>Embryophyta</taxon>
        <taxon>Tracheophyta</taxon>
        <taxon>Spermatophyta</taxon>
        <taxon>Magnoliopsida</taxon>
        <taxon>Ranunculales</taxon>
        <taxon>Papaveraceae</taxon>
        <taxon>Papaveroideae</taxon>
        <taxon>Papaver</taxon>
    </lineage>
</organism>
<evidence type="ECO:0000256" key="1">
    <source>
        <dbReference type="ARBA" id="ARBA00009995"/>
    </source>
</evidence>
<name>A0A4Y7JF24_PAPSO</name>
<dbReference type="PANTHER" id="PTHR11926">
    <property type="entry name" value="GLUCOSYL/GLUCURONOSYL TRANSFERASES"/>
    <property type="match status" value="1"/>
</dbReference>
<evidence type="ECO:0000313" key="3">
    <source>
        <dbReference type="EMBL" id="RZC58521.1"/>
    </source>
</evidence>
<evidence type="ECO:0008006" key="5">
    <source>
        <dbReference type="Google" id="ProtNLM"/>
    </source>
</evidence>
<dbReference type="SUPFAM" id="SSF53756">
    <property type="entry name" value="UDP-Glycosyltransferase/glycogen phosphorylase"/>
    <property type="match status" value="1"/>
</dbReference>
<dbReference type="GO" id="GO:0080043">
    <property type="term" value="F:quercetin 3-O-glucosyltransferase activity"/>
    <property type="evidence" value="ECO:0007669"/>
    <property type="project" value="TreeGrafter"/>
</dbReference>
<reference evidence="3 4" key="1">
    <citation type="journal article" date="2018" name="Science">
        <title>The opium poppy genome and morphinan production.</title>
        <authorList>
            <person name="Guo L."/>
            <person name="Winzer T."/>
            <person name="Yang X."/>
            <person name="Li Y."/>
            <person name="Ning Z."/>
            <person name="He Z."/>
            <person name="Teodor R."/>
            <person name="Lu Y."/>
            <person name="Bowser T.A."/>
            <person name="Graham I.A."/>
            <person name="Ye K."/>
        </authorList>
    </citation>
    <scope>NUCLEOTIDE SEQUENCE [LARGE SCALE GENOMIC DNA]</scope>
    <source>
        <strain evidence="4">cv. HN1</strain>
        <tissue evidence="3">Leaves</tissue>
    </source>
</reference>
<dbReference type="AlphaFoldDB" id="A0A4Y7JF24"/>
<evidence type="ECO:0000313" key="4">
    <source>
        <dbReference type="Proteomes" id="UP000316621"/>
    </source>
</evidence>
<dbReference type="OMA" id="ADICIGM"/>
<keyword evidence="2" id="KW-0808">Transferase</keyword>
<comment type="similarity">
    <text evidence="1">Belongs to the UDP-glycosyltransferase family.</text>
</comment>
<sequence length="406" mass="45200">MASLPKNGNKENQIHLVSIPDGMEPGDDRNHFPELCDSMCSKMPGYLEELIGDINESNDCKITCIIADENMGWVVPVARKMGIPVALFWPASVGLRALILHIPHLIGSGILDSDGVPIKKQILRLSPTMIPMTTNHLVWSCIGDKDSQQSMFRYINSNNEASKDADWWLCNSFHELEAPAYPLNPDLLSVGPLLARSQLTGNFWTEDITCLNWLDRQPAKSVVYVAFGSFTVFDKQQFHEVAVGLENTGQPFLWVVRPDLTEGSTNDYPHGFQERVASKGRMVGWAPQQKVLDHPSIACFVTHCGWNSTIEGITAGVPFICWPYFADQFLNQSYICDVWQVGLQLNKNDKGIVTEGEIKDKVNALLADETIRVKTLNLREIANNSVSEGGASMKNFNDFVESVKGK</sequence>
<dbReference type="CDD" id="cd03784">
    <property type="entry name" value="GT1_Gtf-like"/>
    <property type="match status" value="1"/>
</dbReference>
<dbReference type="InterPro" id="IPR002213">
    <property type="entry name" value="UDP_glucos_trans"/>
</dbReference>
<dbReference type="FunFam" id="3.40.50.2000:FF:000061">
    <property type="entry name" value="UDP-glycosyltransferase 83A1"/>
    <property type="match status" value="1"/>
</dbReference>
<dbReference type="Gramene" id="RZC58521">
    <property type="protein sequence ID" value="RZC58521"/>
    <property type="gene ID" value="C5167_005831"/>
</dbReference>
<accession>A0A4Y7JF24</accession>
<gene>
    <name evidence="3" type="ORF">C5167_005831</name>
</gene>
<dbReference type="Pfam" id="PF00201">
    <property type="entry name" value="UDPGT"/>
    <property type="match status" value="1"/>
</dbReference>
<dbReference type="EMBL" id="CM010718">
    <property type="protein sequence ID" value="RZC58521.1"/>
    <property type="molecule type" value="Genomic_DNA"/>
</dbReference>
<dbReference type="PANTHER" id="PTHR11926:SF1530">
    <property type="entry name" value="EF-HAND DOMAIN-CONTAINING PROTEIN"/>
    <property type="match status" value="1"/>
</dbReference>
<dbReference type="FunFam" id="3.40.50.2000:FF:000108">
    <property type="entry name" value="UDP-glycosyltransferase 83A1"/>
    <property type="match status" value="1"/>
</dbReference>
<protein>
    <recommendedName>
        <fullName evidence="5">UDP-glycosyltransferases domain-containing protein</fullName>
    </recommendedName>
</protein>
<keyword evidence="4" id="KW-1185">Reference proteome</keyword>
<dbReference type="Gene3D" id="3.40.50.2000">
    <property type="entry name" value="Glycogen Phosphorylase B"/>
    <property type="match status" value="2"/>
</dbReference>
<dbReference type="Proteomes" id="UP000316621">
    <property type="component" value="Chromosome 4"/>
</dbReference>
<proteinExistence type="inferred from homology"/>
<dbReference type="GO" id="GO:0080044">
    <property type="term" value="F:quercetin 7-O-glucosyltransferase activity"/>
    <property type="evidence" value="ECO:0007669"/>
    <property type="project" value="TreeGrafter"/>
</dbReference>